<evidence type="ECO:0000313" key="1">
    <source>
        <dbReference type="EMBL" id="KER25612.1"/>
    </source>
</evidence>
<dbReference type="KEGG" id="ovi:T265_14179"/>
<dbReference type="AlphaFoldDB" id="A0A074ZIJ2"/>
<evidence type="ECO:0000313" key="2">
    <source>
        <dbReference type="Proteomes" id="UP000054324"/>
    </source>
</evidence>
<sequence>MSERNVRLGRAALWGCLSFNGVPRIFFTVLQPSYYIPAGALSEKLLLSFTLILDLLSWEALKFIEYLANVALLLSVSIQIRNTPNNLSDVTMRFELRLSPSNAIIRLGERATKTGYGVRTKLLSDFVSPSCCIRGLRRPGRWHDFFFQDGDRVILAVPGWRHYKLWLPTDVSGVLVVSFCPDCLSEFLEVLSNKSWLYGSEALVLSTDVMLSLMMMMLRSVHSLNNSRSTKTHIDNNRPAVTLSVPSFHATQSKGARWPKWLDREFTDRKVRGSNPTSASQLPLSRLGQPGSIPALVLPSGGMAARHRKGATAERFKGSTRAEILPGCSSLDRRSREAEVGFYPRAFRSVKAVRRFPQTTRMSISMEAAMLPSPEEGRVRKGRPQKPHTPIAQRLTVTAGALSNTVEILLKPKSPVLLKRHLLCAAASGMRQVEESQRRSNNYLAAKCESDYQQTQLRWSLPSSWMGTPRRATSMATDIIRHGPVAPSMALPTVPIPKKTSVNETAAATTTVRRVRVSTKKIKIKRSAVAPSRCLAAMPPEGSTRAGILPGCPSLDRGSRVAEFGFEPRTFRNISAGPEHNPVRRAVRRQVKVSLGSDREVWWTQKAKEMEEAQKAGNARRLFQLIRATDPRKPP</sequence>
<dbReference type="GeneID" id="20328345"/>
<accession>A0A074ZIJ2</accession>
<dbReference type="RefSeq" id="XP_009170651.1">
    <property type="nucleotide sequence ID" value="XM_009172387.1"/>
</dbReference>
<dbReference type="EMBL" id="KL596771">
    <property type="protein sequence ID" value="KER25612.1"/>
    <property type="molecule type" value="Genomic_DNA"/>
</dbReference>
<protein>
    <submittedName>
        <fullName evidence="1">Uncharacterized protein</fullName>
    </submittedName>
</protein>
<keyword evidence="2" id="KW-1185">Reference proteome</keyword>
<feature type="non-terminal residue" evidence="1">
    <location>
        <position position="635"/>
    </location>
</feature>
<organism evidence="1 2">
    <name type="scientific">Opisthorchis viverrini</name>
    <name type="common">Southeast Asian liver fluke</name>
    <dbReference type="NCBI Taxonomy" id="6198"/>
    <lineage>
        <taxon>Eukaryota</taxon>
        <taxon>Metazoa</taxon>
        <taxon>Spiralia</taxon>
        <taxon>Lophotrochozoa</taxon>
        <taxon>Platyhelminthes</taxon>
        <taxon>Trematoda</taxon>
        <taxon>Digenea</taxon>
        <taxon>Opisthorchiida</taxon>
        <taxon>Opisthorchiata</taxon>
        <taxon>Opisthorchiidae</taxon>
        <taxon>Opisthorchis</taxon>
    </lineage>
</organism>
<dbReference type="CTD" id="20328345"/>
<gene>
    <name evidence="1" type="ORF">T265_14179</name>
</gene>
<reference evidence="1 2" key="1">
    <citation type="submission" date="2013-11" db="EMBL/GenBank/DDBJ databases">
        <title>Opisthorchis viverrini - life in the bile duct.</title>
        <authorList>
            <person name="Young N.D."/>
            <person name="Nagarajan N."/>
            <person name="Lin S.J."/>
            <person name="Korhonen P.K."/>
            <person name="Jex A.R."/>
            <person name="Hall R.S."/>
            <person name="Safavi-Hemami H."/>
            <person name="Kaewkong W."/>
            <person name="Bertrand D."/>
            <person name="Gao S."/>
            <person name="Seet Q."/>
            <person name="Wongkham S."/>
            <person name="Teh B.T."/>
            <person name="Wongkham C."/>
            <person name="Intapan P.M."/>
            <person name="Maleewong W."/>
            <person name="Yang X."/>
            <person name="Hu M."/>
            <person name="Wang Z."/>
            <person name="Hofmann A."/>
            <person name="Sternberg P.W."/>
            <person name="Tan P."/>
            <person name="Wang J."/>
            <person name="Gasser R.B."/>
        </authorList>
    </citation>
    <scope>NUCLEOTIDE SEQUENCE [LARGE SCALE GENOMIC DNA]</scope>
</reference>
<name>A0A074ZIJ2_OPIVI</name>
<dbReference type="Proteomes" id="UP000054324">
    <property type="component" value="Unassembled WGS sequence"/>
</dbReference>
<dbReference type="OrthoDB" id="775260at2759"/>
<proteinExistence type="predicted"/>